<evidence type="ECO:0000256" key="9">
    <source>
        <dbReference type="SAM" id="Phobius"/>
    </source>
</evidence>
<keyword evidence="7 9" id="KW-0472">Membrane</keyword>
<feature type="transmembrane region" description="Helical" evidence="9">
    <location>
        <begin position="27"/>
        <end position="44"/>
    </location>
</feature>
<name>A0ABV4H1M0_9ACTN</name>
<organism evidence="10 11">
    <name type="scientific">Kineococcus halophytocola</name>
    <dbReference type="NCBI Taxonomy" id="3234027"/>
    <lineage>
        <taxon>Bacteria</taxon>
        <taxon>Bacillati</taxon>
        <taxon>Actinomycetota</taxon>
        <taxon>Actinomycetes</taxon>
        <taxon>Kineosporiales</taxon>
        <taxon>Kineosporiaceae</taxon>
        <taxon>Kineococcus</taxon>
    </lineage>
</organism>
<evidence type="ECO:0000256" key="8">
    <source>
        <dbReference type="SAM" id="MobiDB-lite"/>
    </source>
</evidence>
<keyword evidence="3" id="KW-0813">Transport</keyword>
<feature type="transmembrane region" description="Helical" evidence="9">
    <location>
        <begin position="413"/>
        <end position="432"/>
    </location>
</feature>
<dbReference type="PANTHER" id="PTHR30047">
    <property type="entry name" value="HIGH-AFFINITY CHOLINE TRANSPORT PROTEIN-RELATED"/>
    <property type="match status" value="1"/>
</dbReference>
<keyword evidence="5 9" id="KW-0812">Transmembrane</keyword>
<feature type="transmembrane region" description="Helical" evidence="9">
    <location>
        <begin position="275"/>
        <end position="295"/>
    </location>
</feature>
<feature type="transmembrane region" description="Helical" evidence="9">
    <location>
        <begin position="245"/>
        <end position="263"/>
    </location>
</feature>
<dbReference type="PROSITE" id="PS01303">
    <property type="entry name" value="BCCT"/>
    <property type="match status" value="1"/>
</dbReference>
<feature type="transmembrane region" description="Helical" evidence="9">
    <location>
        <begin position="104"/>
        <end position="125"/>
    </location>
</feature>
<sequence length="687" mass="73923">MATASERQTSPAPPAEPSSEPVLRRPVFIGAAAVVLALASWILTAPEQASDVIGAAVGWVGTWFGWYYVLFATVVLVFVVVVAASRHGRTKLGPQHSQPEFSTFAWVSMLFAAGIGTDLMFFAVAEPVSHYLQPPVGEGGTVEAAREATAWTLFHYGISGWGMYALMGMALGYFSYRMGLPLAIRSALHPLIGRRVEGPIGHGVDIAALLGTIVGVATSLGIAVVQLNFGLNALFGIPEGPAAQVALIVLGVGMATVSAVTGVDKGIKVLSQLNVLLAIALVVFVLIAGNTALLLNGLVMNVGDFVSGFAGMTMETFAWSDAQAWMNGWTLFFWAWWAAWAAFVGMFLARISRGRTIRQFVVGTLTIPFVYIVLWISIFGNSAIDAIRQGGDAFGELTVANPERGFYTLLMQYPGFTFVAGLATLTGLLFYVTSADSGALVMANLSSVLPTANTDAGKGLRIFWALATGLLTIGMLLVGGVTALQNATVVMGLPFTVVMLLVMIGLWRALRLDALREESRTSTLPGRFSGRGEQARGGESWRWRLRRAMGFPDAQAVQRHLDEVVEPALREVAQEVCDRGVAAQVVYTGDELGERYVELAADLGEVQPFRYRVHRCQVPMPVFARDGRPVRGSGSAPSDYSRLEVHLAEGGQGYDVMGWTHAQVIDDVLDQYERHLEFLRLQADVQG</sequence>
<dbReference type="Proteomes" id="UP001565927">
    <property type="component" value="Unassembled WGS sequence"/>
</dbReference>
<evidence type="ECO:0000256" key="1">
    <source>
        <dbReference type="ARBA" id="ARBA00004651"/>
    </source>
</evidence>
<feature type="transmembrane region" description="Helical" evidence="9">
    <location>
        <begin position="204"/>
        <end position="225"/>
    </location>
</feature>
<feature type="transmembrane region" description="Helical" evidence="9">
    <location>
        <begin position="462"/>
        <end position="483"/>
    </location>
</feature>
<accession>A0ABV4H1M0</accession>
<dbReference type="NCBIfam" id="NF007399">
    <property type="entry name" value="PRK09928.1"/>
    <property type="match status" value="1"/>
</dbReference>
<keyword evidence="4" id="KW-1003">Cell membrane</keyword>
<evidence type="ECO:0000256" key="7">
    <source>
        <dbReference type="ARBA" id="ARBA00023136"/>
    </source>
</evidence>
<protein>
    <submittedName>
        <fullName evidence="10">Choline BCCT transporter BetT</fullName>
    </submittedName>
</protein>
<dbReference type="InterPro" id="IPR000060">
    <property type="entry name" value="BCCT_transptr"/>
</dbReference>
<comment type="similarity">
    <text evidence="2">Belongs to the BCCT transporter (TC 2.A.15) family.</text>
</comment>
<evidence type="ECO:0000256" key="2">
    <source>
        <dbReference type="ARBA" id="ARBA00005658"/>
    </source>
</evidence>
<evidence type="ECO:0000313" key="11">
    <source>
        <dbReference type="Proteomes" id="UP001565927"/>
    </source>
</evidence>
<keyword evidence="6 9" id="KW-1133">Transmembrane helix</keyword>
<feature type="transmembrane region" description="Helical" evidence="9">
    <location>
        <begin position="329"/>
        <end position="348"/>
    </location>
</feature>
<feature type="region of interest" description="Disordered" evidence="8">
    <location>
        <begin position="1"/>
        <end position="21"/>
    </location>
</feature>
<evidence type="ECO:0000256" key="4">
    <source>
        <dbReference type="ARBA" id="ARBA00022475"/>
    </source>
</evidence>
<dbReference type="InterPro" id="IPR018093">
    <property type="entry name" value="BCCT_CS"/>
</dbReference>
<evidence type="ECO:0000256" key="5">
    <source>
        <dbReference type="ARBA" id="ARBA00022692"/>
    </source>
</evidence>
<proteinExistence type="inferred from homology"/>
<keyword evidence="11" id="KW-1185">Reference proteome</keyword>
<dbReference type="Pfam" id="PF02028">
    <property type="entry name" value="BCCT"/>
    <property type="match status" value="1"/>
</dbReference>
<comment type="subcellular location">
    <subcellularLocation>
        <location evidence="1">Cell membrane</location>
        <topology evidence="1">Multi-pass membrane protein</topology>
    </subcellularLocation>
</comment>
<evidence type="ECO:0000256" key="6">
    <source>
        <dbReference type="ARBA" id="ARBA00022989"/>
    </source>
</evidence>
<evidence type="ECO:0000256" key="3">
    <source>
        <dbReference type="ARBA" id="ARBA00022448"/>
    </source>
</evidence>
<feature type="transmembrane region" description="Helical" evidence="9">
    <location>
        <begin position="360"/>
        <end position="378"/>
    </location>
</feature>
<evidence type="ECO:0000313" key="10">
    <source>
        <dbReference type="EMBL" id="MEZ0165464.1"/>
    </source>
</evidence>
<dbReference type="NCBIfam" id="TIGR00842">
    <property type="entry name" value="bcct"/>
    <property type="match status" value="1"/>
</dbReference>
<comment type="caution">
    <text evidence="10">The sequence shown here is derived from an EMBL/GenBank/DDBJ whole genome shotgun (WGS) entry which is preliminary data.</text>
</comment>
<reference evidence="10 11" key="1">
    <citation type="submission" date="2024-07" db="EMBL/GenBank/DDBJ databases">
        <authorList>
            <person name="Thanompreechachai J."/>
            <person name="Duangmal K."/>
        </authorList>
    </citation>
    <scope>NUCLEOTIDE SEQUENCE [LARGE SCALE GENOMIC DNA]</scope>
    <source>
        <strain evidence="10 11">LSe6-4</strain>
    </source>
</reference>
<dbReference type="EMBL" id="JBGFTU010000012">
    <property type="protein sequence ID" value="MEZ0165464.1"/>
    <property type="molecule type" value="Genomic_DNA"/>
</dbReference>
<feature type="transmembrane region" description="Helical" evidence="9">
    <location>
        <begin position="489"/>
        <end position="510"/>
    </location>
</feature>
<dbReference type="RefSeq" id="WP_370441690.1">
    <property type="nucleotide sequence ID" value="NZ_JBGFTU010000012.1"/>
</dbReference>
<feature type="transmembrane region" description="Helical" evidence="9">
    <location>
        <begin position="64"/>
        <end position="84"/>
    </location>
</feature>
<gene>
    <name evidence="10" type="primary">betT</name>
    <name evidence="10" type="ORF">AB2L27_11915</name>
</gene>
<dbReference type="PANTHER" id="PTHR30047:SF7">
    <property type="entry name" value="HIGH-AFFINITY CHOLINE TRANSPORT PROTEIN"/>
    <property type="match status" value="1"/>
</dbReference>
<feature type="transmembrane region" description="Helical" evidence="9">
    <location>
        <begin position="153"/>
        <end position="176"/>
    </location>
</feature>